<comment type="caution">
    <text evidence="1">The sequence shown here is derived from an EMBL/GenBank/DDBJ whole genome shotgun (WGS) entry which is preliminary data.</text>
</comment>
<dbReference type="EMBL" id="JACCBF010000001">
    <property type="protein sequence ID" value="NYD30266.1"/>
    <property type="molecule type" value="Genomic_DNA"/>
</dbReference>
<evidence type="ECO:0008006" key="3">
    <source>
        <dbReference type="Google" id="ProtNLM"/>
    </source>
</evidence>
<evidence type="ECO:0000313" key="1">
    <source>
        <dbReference type="EMBL" id="NYD30266.1"/>
    </source>
</evidence>
<dbReference type="InterPro" id="IPR019646">
    <property type="entry name" value="Aminoglyc_AdlTrfase"/>
</dbReference>
<dbReference type="RefSeq" id="WP_179726540.1">
    <property type="nucleotide sequence ID" value="NZ_BAABEF010000001.1"/>
</dbReference>
<dbReference type="InterPro" id="IPR043519">
    <property type="entry name" value="NT_sf"/>
</dbReference>
<reference evidence="1 2" key="1">
    <citation type="submission" date="2020-07" db="EMBL/GenBank/DDBJ databases">
        <title>Sequencing the genomes of 1000 actinobacteria strains.</title>
        <authorList>
            <person name="Klenk H.-P."/>
        </authorList>
    </citation>
    <scope>NUCLEOTIDE SEQUENCE [LARGE SCALE GENOMIC DNA]</scope>
    <source>
        <strain evidence="1 2">DSM 19082</strain>
    </source>
</reference>
<dbReference type="Gene3D" id="3.30.460.40">
    <property type="match status" value="1"/>
</dbReference>
<evidence type="ECO:0000313" key="2">
    <source>
        <dbReference type="Proteomes" id="UP000582231"/>
    </source>
</evidence>
<protein>
    <recommendedName>
        <fullName evidence="3">Nucleotidyltransferase family protein</fullName>
    </recommendedName>
</protein>
<gene>
    <name evidence="1" type="ORF">BJ958_001812</name>
</gene>
<proteinExistence type="predicted"/>
<dbReference type="Pfam" id="PF10706">
    <property type="entry name" value="Aminoglyc_resit"/>
    <property type="match status" value="1"/>
</dbReference>
<organism evidence="1 2">
    <name type="scientific">Nocardioides kongjuensis</name>
    <dbReference type="NCBI Taxonomy" id="349522"/>
    <lineage>
        <taxon>Bacteria</taxon>
        <taxon>Bacillati</taxon>
        <taxon>Actinomycetota</taxon>
        <taxon>Actinomycetes</taxon>
        <taxon>Propionibacteriales</taxon>
        <taxon>Nocardioidaceae</taxon>
        <taxon>Nocardioides</taxon>
    </lineage>
</organism>
<name>A0A852RLU5_9ACTN</name>
<keyword evidence="2" id="KW-1185">Reference proteome</keyword>
<dbReference type="AlphaFoldDB" id="A0A852RLU5"/>
<accession>A0A852RLU5</accession>
<dbReference type="SUPFAM" id="SSF81301">
    <property type="entry name" value="Nucleotidyltransferase"/>
    <property type="match status" value="1"/>
</dbReference>
<sequence length="210" mass="22639">MGEAGEGARGSGHLREALKLVAVLLKETGVPFALAGSYGLWARGGPEPDHDVDFMIAEEDAARVQDVLAESGLDVVQPPEDWLFKVFVDEAMVDVIFRVRNESILRSRFDDADEIEVESVRMPVLSATVLMTDKLGSLEEHACDFTAVLPVARAVREQVDWSAVAHGTADNPFARAFLGLLEALDVAGPRVGDMPPAPANASVPPRPARR</sequence>
<dbReference type="Proteomes" id="UP000582231">
    <property type="component" value="Unassembled WGS sequence"/>
</dbReference>